<organism evidence="1 2">
    <name type="scientific">Yoonia phaeophyticola</name>
    <dbReference type="NCBI Taxonomy" id="3137369"/>
    <lineage>
        <taxon>Bacteria</taxon>
        <taxon>Pseudomonadati</taxon>
        <taxon>Pseudomonadota</taxon>
        <taxon>Alphaproteobacteria</taxon>
        <taxon>Rhodobacterales</taxon>
        <taxon>Paracoccaceae</taxon>
        <taxon>Yoonia</taxon>
    </lineage>
</organism>
<proteinExistence type="predicted"/>
<evidence type="ECO:0000313" key="2">
    <source>
        <dbReference type="Proteomes" id="UP001440612"/>
    </source>
</evidence>
<dbReference type="Proteomes" id="UP001440612">
    <property type="component" value="Chromosome"/>
</dbReference>
<accession>A0ABZ2V724</accession>
<name>A0ABZ2V724_9RHOB</name>
<evidence type="ECO:0000313" key="1">
    <source>
        <dbReference type="EMBL" id="WZC50369.1"/>
    </source>
</evidence>
<dbReference type="RefSeq" id="WP_341368471.1">
    <property type="nucleotide sequence ID" value="NZ_CP150951.2"/>
</dbReference>
<gene>
    <name evidence="1" type="ORF">AABB29_06970</name>
</gene>
<protein>
    <submittedName>
        <fullName evidence="1">Uncharacterized protein</fullName>
    </submittedName>
</protein>
<dbReference type="EMBL" id="CP150951">
    <property type="protein sequence ID" value="WZC50369.1"/>
    <property type="molecule type" value="Genomic_DNA"/>
</dbReference>
<reference evidence="2" key="1">
    <citation type="submission" date="2024-04" db="EMBL/GenBank/DDBJ databases">
        <title>Phylogenomic analyses of a clade within the roseobacter group suggest taxonomic reassignments of species of the genera Aestuariivita, Citreicella, Loktanella, Nautella, Pelagibaca, Ruegeria, Thalassobius, Thiobacimonas and Tropicibacter, and the proposal o.</title>
        <authorList>
            <person name="Jeon C.O."/>
        </authorList>
    </citation>
    <scope>NUCLEOTIDE SEQUENCE [LARGE SCALE GENOMIC DNA]</scope>
    <source>
        <strain evidence="2">BS5-3</strain>
    </source>
</reference>
<sequence length="58" mass="6607">MSTRNRANAADDAAEAFYGQSDTSFVKQIGQICASDPRLLQVFMRTREFYKEQQATRS</sequence>
<keyword evidence="2" id="KW-1185">Reference proteome</keyword>